<protein>
    <submittedName>
        <fullName evidence="1">Uncharacterized protein</fullName>
    </submittedName>
</protein>
<dbReference type="GO" id="GO:0006310">
    <property type="term" value="P:DNA recombination"/>
    <property type="evidence" value="ECO:0007669"/>
    <property type="project" value="InterPro"/>
</dbReference>
<evidence type="ECO:0000313" key="1">
    <source>
        <dbReference type="EMBL" id="NEV68790.1"/>
    </source>
</evidence>
<reference evidence="1" key="3">
    <citation type="submission" date="2020-02" db="EMBL/GenBank/DDBJ databases">
        <authorList>
            <person name="Sarangi A.N."/>
            <person name="Ghosh S."/>
            <person name="Mukherjee M."/>
            <person name="Tripathy S."/>
        </authorList>
    </citation>
    <scope>NUCLEOTIDE SEQUENCE</scope>
    <source>
        <strain evidence="1">BDU141951</strain>
    </source>
</reference>
<reference evidence="1" key="1">
    <citation type="submission" date="2014-11" db="EMBL/GenBank/DDBJ databases">
        <authorList>
            <person name="Malar M.C."/>
            <person name="Sen D."/>
            <person name="Tripathy S."/>
        </authorList>
    </citation>
    <scope>NUCLEOTIDE SEQUENCE</scope>
    <source>
        <strain evidence="1">BDU141951</strain>
    </source>
</reference>
<dbReference type="InterPro" id="IPR013762">
    <property type="entry name" value="Integrase-like_cat_sf"/>
</dbReference>
<dbReference type="EMBL" id="JTHE02000003">
    <property type="protein sequence ID" value="NEV68790.1"/>
    <property type="molecule type" value="Genomic_DNA"/>
</dbReference>
<organism evidence="1">
    <name type="scientific">Lyngbya confervoides BDU141951</name>
    <dbReference type="NCBI Taxonomy" id="1574623"/>
    <lineage>
        <taxon>Bacteria</taxon>
        <taxon>Bacillati</taxon>
        <taxon>Cyanobacteriota</taxon>
        <taxon>Cyanophyceae</taxon>
        <taxon>Oscillatoriophycideae</taxon>
        <taxon>Oscillatoriales</taxon>
        <taxon>Microcoleaceae</taxon>
        <taxon>Lyngbya</taxon>
    </lineage>
</organism>
<dbReference type="Gene3D" id="1.10.443.10">
    <property type="entry name" value="Intergrase catalytic core"/>
    <property type="match status" value="1"/>
</dbReference>
<proteinExistence type="predicted"/>
<dbReference type="SUPFAM" id="SSF56349">
    <property type="entry name" value="DNA breaking-rejoining enzymes"/>
    <property type="match status" value="1"/>
</dbReference>
<dbReference type="InterPro" id="IPR011010">
    <property type="entry name" value="DNA_brk_join_enz"/>
</dbReference>
<dbReference type="GO" id="GO:0003677">
    <property type="term" value="F:DNA binding"/>
    <property type="evidence" value="ECO:0007669"/>
    <property type="project" value="InterPro"/>
</dbReference>
<dbReference type="GO" id="GO:0015074">
    <property type="term" value="P:DNA integration"/>
    <property type="evidence" value="ECO:0007669"/>
    <property type="project" value="InterPro"/>
</dbReference>
<gene>
    <name evidence="1" type="ORF">QQ91_016930</name>
</gene>
<accession>A0A0C1YI92</accession>
<dbReference type="AlphaFoldDB" id="A0A0C1YI92"/>
<name>A0A0C1YI92_9CYAN</name>
<reference evidence="1" key="2">
    <citation type="journal article" date="2015" name="Genome Announc.">
        <title>Draft Genome Sequence of Filamentous Marine Cyanobacterium Lyngbya confervoides Strain BDU141951.</title>
        <authorList>
            <person name="Chandrababunaidu M.M."/>
            <person name="Sen D."/>
            <person name="Tripathy S."/>
        </authorList>
    </citation>
    <scope>NUCLEOTIDE SEQUENCE</scope>
    <source>
        <strain evidence="1">BDU141951</strain>
    </source>
</reference>
<sequence length="637" mass="73283">MSIFSDRLNNLFDVIELRKEYLMNQGLKKPKMAVHQLDFSINLALSELGCPQPAGARRTPAEAAAAREFRKRLPVSTMADLLSLFDQAVAKHHAAWPRATYRTNRATLQRCIVWYNEVVLGVEQEKPTYCPPMRTGRGRPRDVRVTQRTFTSASPLWRYGLIDVSLDEVLMGKFRAYLRQSTATDGEFQRLDAEVKAFFIERPISEDLQVVLELLAEDIAVTTELKQAVAKFFAKHEVRPELKRQLDQMAAFLGDEIGPRHRQNKAKRPRAVESAMDEVYRHLGYLHRVKGVSLSELTLEQLVPHSGIVVDGGLDEVALDALHDDVAEQMRWLREQRQNAPATEQSVIKTRVDVAKFLYAKLSRMRGRHQRSSKTVSYRDIPVIEELRAMGREVEARVRAAPKVADESKKFMDWPTYRAVVAHLKQECGSHYADRKPRKPIGRAKSVQNFLIALVYTICPDRARTIYELELGRRLLKTEEGHYQIVHRADDFKTGHSYCKAGDVRVIPFPETFTPYFDAWFDQYRPMFAPNHNFVFTQWNGKPLHSSSLYLLFRQRMYRLTGQLFHPQLVRSSAVTYFKGANVPEQVLDSLAHLMAHSREMQNRIYDRRTSQEKVMPAIDALYNAPIGELPPPPEQK</sequence>
<comment type="caution">
    <text evidence="1">The sequence shown here is derived from an EMBL/GenBank/DDBJ whole genome shotgun (WGS) entry which is preliminary data.</text>
</comment>